<keyword evidence="6 7" id="KW-0067">ATP-binding</keyword>
<organism evidence="9 10">
    <name type="scientific">Saitoella complicata (strain BCRC 22490 / CBS 7301 / JCM 7358 / NBRC 10748 / NRRL Y-17804)</name>
    <dbReference type="NCBI Taxonomy" id="698492"/>
    <lineage>
        <taxon>Eukaryota</taxon>
        <taxon>Fungi</taxon>
        <taxon>Dikarya</taxon>
        <taxon>Ascomycota</taxon>
        <taxon>Taphrinomycotina</taxon>
        <taxon>Taphrinomycotina incertae sedis</taxon>
        <taxon>Saitoella</taxon>
    </lineage>
</organism>
<dbReference type="NCBIfam" id="TIGR00235">
    <property type="entry name" value="udk"/>
    <property type="match status" value="1"/>
</dbReference>
<comment type="catalytic activity">
    <reaction evidence="7">
        <text>cytidine + ATP = CMP + ADP + H(+)</text>
        <dbReference type="Rhea" id="RHEA:24674"/>
        <dbReference type="ChEBI" id="CHEBI:15378"/>
        <dbReference type="ChEBI" id="CHEBI:17562"/>
        <dbReference type="ChEBI" id="CHEBI:30616"/>
        <dbReference type="ChEBI" id="CHEBI:60377"/>
        <dbReference type="ChEBI" id="CHEBI:456216"/>
        <dbReference type="EC" id="2.7.1.48"/>
    </reaction>
</comment>
<reference evidence="9 10" key="3">
    <citation type="journal article" date="2015" name="Genome Announc.">
        <title>Draft Genome Sequence of the Archiascomycetous Yeast Saitoella complicata.</title>
        <authorList>
            <person name="Yamauchi K."/>
            <person name="Kondo S."/>
            <person name="Hamamoto M."/>
            <person name="Takahashi Y."/>
            <person name="Ogura Y."/>
            <person name="Hayashi T."/>
            <person name="Nishida H."/>
        </authorList>
    </citation>
    <scope>NUCLEOTIDE SEQUENCE [LARGE SCALE GENOMIC DNA]</scope>
    <source>
        <strain evidence="9 10">NRRL Y-17804</strain>
    </source>
</reference>
<dbReference type="FunFam" id="3.40.50.300:FF:002070">
    <property type="entry name" value="Uridine kinase"/>
    <property type="match status" value="1"/>
</dbReference>
<evidence type="ECO:0000256" key="1">
    <source>
        <dbReference type="ARBA" id="ARBA00004690"/>
    </source>
</evidence>
<dbReference type="EC" id="2.7.1.48" evidence="7"/>
<comment type="similarity">
    <text evidence="2 7">Belongs to the uridine kinase family.</text>
</comment>
<dbReference type="Pfam" id="PF00485">
    <property type="entry name" value="PRK"/>
    <property type="match status" value="1"/>
</dbReference>
<dbReference type="EMBL" id="BACD03000006">
    <property type="protein sequence ID" value="GAO46993.1"/>
    <property type="molecule type" value="Genomic_DNA"/>
</dbReference>
<dbReference type="OMA" id="EPQLHCE"/>
<dbReference type="InterPro" id="IPR006083">
    <property type="entry name" value="PRK/URK"/>
</dbReference>
<dbReference type="Gene3D" id="3.40.50.2020">
    <property type="match status" value="1"/>
</dbReference>
<dbReference type="OrthoDB" id="738517at2759"/>
<keyword evidence="3 7" id="KW-0808">Transferase</keyword>
<feature type="domain" description="AAA+ ATPase" evidence="8">
    <location>
        <begin position="14"/>
        <end position="165"/>
    </location>
</feature>
<proteinExistence type="inferred from homology"/>
<dbReference type="Proteomes" id="UP000033140">
    <property type="component" value="Unassembled WGS sequence"/>
</dbReference>
<dbReference type="InterPro" id="IPR000836">
    <property type="entry name" value="PRTase_dom"/>
</dbReference>
<comment type="caution">
    <text evidence="9">The sequence shown here is derived from an EMBL/GenBank/DDBJ whole genome shotgun (WGS) entry which is preliminary data.</text>
</comment>
<dbReference type="NCBIfam" id="NF001097">
    <property type="entry name" value="PRK00129.1"/>
    <property type="match status" value="1"/>
</dbReference>
<dbReference type="InterPro" id="IPR000764">
    <property type="entry name" value="Uridine_kinase-like"/>
</dbReference>
<dbReference type="SUPFAM" id="SSF53271">
    <property type="entry name" value="PRTase-like"/>
    <property type="match status" value="1"/>
</dbReference>
<keyword evidence="10" id="KW-1185">Reference proteome</keyword>
<keyword evidence="5 7" id="KW-0418">Kinase</keyword>
<dbReference type="STRING" id="698492.A0A0E9NB15"/>
<dbReference type="InterPro" id="IPR003593">
    <property type="entry name" value="AAA+_ATPase"/>
</dbReference>
<dbReference type="NCBIfam" id="NF004018">
    <property type="entry name" value="PRK05480.1"/>
    <property type="match status" value="1"/>
</dbReference>
<reference evidence="9 10" key="2">
    <citation type="journal article" date="2014" name="J. Gen. Appl. Microbiol.">
        <title>The early diverging ascomycetous budding yeast Saitoella complicata has three histone deacetylases belonging to the Clr6, Hos2, and Rpd3 lineages.</title>
        <authorList>
            <person name="Nishida H."/>
            <person name="Matsumoto T."/>
            <person name="Kondo S."/>
            <person name="Hamamoto M."/>
            <person name="Yoshikawa H."/>
        </authorList>
    </citation>
    <scope>NUCLEOTIDE SEQUENCE [LARGE SCALE GENOMIC DNA]</scope>
    <source>
        <strain evidence="9 10">NRRL Y-17804</strain>
    </source>
</reference>
<dbReference type="GO" id="GO:0005524">
    <property type="term" value="F:ATP binding"/>
    <property type="evidence" value="ECO:0007669"/>
    <property type="project" value="UniProtKB-KW"/>
</dbReference>
<dbReference type="Pfam" id="PF14681">
    <property type="entry name" value="UPRTase"/>
    <property type="match status" value="1"/>
</dbReference>
<comment type="catalytic activity">
    <reaction evidence="7">
        <text>uridine + ATP = UMP + ADP + H(+)</text>
        <dbReference type="Rhea" id="RHEA:16825"/>
        <dbReference type="ChEBI" id="CHEBI:15378"/>
        <dbReference type="ChEBI" id="CHEBI:16704"/>
        <dbReference type="ChEBI" id="CHEBI:30616"/>
        <dbReference type="ChEBI" id="CHEBI:57865"/>
        <dbReference type="ChEBI" id="CHEBI:456216"/>
        <dbReference type="EC" id="2.7.1.48"/>
    </reaction>
</comment>
<evidence type="ECO:0000256" key="3">
    <source>
        <dbReference type="ARBA" id="ARBA00022679"/>
    </source>
</evidence>
<dbReference type="GO" id="GO:0044211">
    <property type="term" value="P:CTP salvage"/>
    <property type="evidence" value="ECO:0007669"/>
    <property type="project" value="UniProtKB-UniPathway"/>
</dbReference>
<evidence type="ECO:0000256" key="6">
    <source>
        <dbReference type="ARBA" id="ARBA00022840"/>
    </source>
</evidence>
<dbReference type="AlphaFoldDB" id="A0A0E9NB15"/>
<dbReference type="RefSeq" id="XP_019024921.1">
    <property type="nucleotide sequence ID" value="XM_019171723.1"/>
</dbReference>
<dbReference type="UniPathway" id="UPA00579">
    <property type="reaction ID" value="UER00640"/>
</dbReference>
<dbReference type="GO" id="GO:0044206">
    <property type="term" value="P:UMP salvage"/>
    <property type="evidence" value="ECO:0007669"/>
    <property type="project" value="UniProtKB-UniPathway"/>
</dbReference>
<keyword evidence="4 7" id="KW-0547">Nucleotide-binding</keyword>
<accession>A0A0E9NB15</accession>
<evidence type="ECO:0000256" key="2">
    <source>
        <dbReference type="ARBA" id="ARBA00005408"/>
    </source>
</evidence>
<sequence length="456" mass="50443">MSVVGAEYRPPWTALHVIGIGGASGSGKTTVAQKLIKTLNVPWVVILSLDSFYKPLTKEESARAFKNEYDFDDPSALDWDLLFECLSALKQGKKVEIPQYSFALHNRLPTKTTIYACNIIILEGIFTLHDPRILSLLDMKIFVDTPSDICLARRLNRDILHRGRDLRGVLTQYNRYVKRSYDDCVRPTMKNADIVVPRSDSHVALDMITQHIRQALAERSRKHLEALRALQSSPTSSADELGGLRNIICLPQTPQLHAMQTIIRDANTSRDDFQFYLERLAVLLIERAMVELPHEQITIETPTGKSCTGMALSASEVVGVSIVRAGETLEVGLRRVIPDVSLGKILIQSESMTGEPKLHYSKIPPLSPTGHVFLLDAQIATGAAALMAIRVLLDHGVPEENVVFIAYLAAPSGLQAIARVYPKVRVVVSVIDEGLMHPTAFIVPGFGNIGDRYFGC</sequence>
<dbReference type="InterPro" id="IPR029057">
    <property type="entry name" value="PRTase-like"/>
</dbReference>
<comment type="pathway">
    <text evidence="7">Pyrimidine metabolism; CTP biosynthesis via salvage pathway; CTP from cytidine: step 1/3.</text>
</comment>
<dbReference type="GO" id="GO:0004849">
    <property type="term" value="F:uridine kinase activity"/>
    <property type="evidence" value="ECO:0007669"/>
    <property type="project" value="UniProtKB-EC"/>
</dbReference>
<dbReference type="GO" id="GO:0043771">
    <property type="term" value="F:cytidine kinase activity"/>
    <property type="evidence" value="ECO:0007669"/>
    <property type="project" value="RHEA"/>
</dbReference>
<reference evidence="9 10" key="1">
    <citation type="journal article" date="2011" name="J. Gen. Appl. Microbiol.">
        <title>Draft genome sequencing of the enigmatic yeast Saitoella complicata.</title>
        <authorList>
            <person name="Nishida H."/>
            <person name="Hamamoto M."/>
            <person name="Sugiyama J."/>
        </authorList>
    </citation>
    <scope>NUCLEOTIDE SEQUENCE [LARGE SCALE GENOMIC DNA]</scope>
    <source>
        <strain evidence="9 10">NRRL Y-17804</strain>
    </source>
</reference>
<evidence type="ECO:0000313" key="9">
    <source>
        <dbReference type="EMBL" id="GAO46993.1"/>
    </source>
</evidence>
<comment type="pathway">
    <text evidence="1 7">Pyrimidine metabolism; UMP biosynthesis via salvage pathway; UMP from uridine: step 1/1.</text>
</comment>
<dbReference type="PRINTS" id="PR00988">
    <property type="entry name" value="URIDINKINASE"/>
</dbReference>
<evidence type="ECO:0000256" key="4">
    <source>
        <dbReference type="ARBA" id="ARBA00022741"/>
    </source>
</evidence>
<evidence type="ECO:0000259" key="8">
    <source>
        <dbReference type="SMART" id="SM00382"/>
    </source>
</evidence>
<dbReference type="PANTHER" id="PTHR10285">
    <property type="entry name" value="URIDINE KINASE"/>
    <property type="match status" value="1"/>
</dbReference>
<evidence type="ECO:0000256" key="7">
    <source>
        <dbReference type="RuleBase" id="RU003825"/>
    </source>
</evidence>
<dbReference type="CDD" id="cd06223">
    <property type="entry name" value="PRTases_typeI"/>
    <property type="match status" value="1"/>
</dbReference>
<gene>
    <name evidence="9" type="ORF">G7K_1207-t1</name>
</gene>
<dbReference type="SUPFAM" id="SSF52540">
    <property type="entry name" value="P-loop containing nucleoside triphosphate hydrolases"/>
    <property type="match status" value="1"/>
</dbReference>
<dbReference type="InterPro" id="IPR027417">
    <property type="entry name" value="P-loop_NTPase"/>
</dbReference>
<dbReference type="UniPathway" id="UPA00574">
    <property type="reaction ID" value="UER00637"/>
</dbReference>
<evidence type="ECO:0000256" key="5">
    <source>
        <dbReference type="ARBA" id="ARBA00022777"/>
    </source>
</evidence>
<dbReference type="FunFam" id="3.40.50.2020:FF:000010">
    <property type="entry name" value="Uridine-cytidine kinase"/>
    <property type="match status" value="1"/>
</dbReference>
<evidence type="ECO:0000313" key="10">
    <source>
        <dbReference type="Proteomes" id="UP000033140"/>
    </source>
</evidence>
<name>A0A0E9NB15_SAICN</name>
<dbReference type="Gene3D" id="3.40.50.300">
    <property type="entry name" value="P-loop containing nucleotide triphosphate hydrolases"/>
    <property type="match status" value="1"/>
</dbReference>
<protein>
    <recommendedName>
        <fullName evidence="7">Uridine kinase</fullName>
        <ecNumber evidence="7">2.7.1.48</ecNumber>
    </recommendedName>
</protein>
<dbReference type="SMART" id="SM00382">
    <property type="entry name" value="AAA"/>
    <property type="match status" value="1"/>
</dbReference>
<dbReference type="CDD" id="cd02023">
    <property type="entry name" value="UMPK"/>
    <property type="match status" value="1"/>
</dbReference>